<dbReference type="OrthoDB" id="1938625at2759"/>
<proteinExistence type="predicted"/>
<dbReference type="InterPro" id="IPR000477">
    <property type="entry name" value="RT_dom"/>
</dbReference>
<feature type="region of interest" description="Disordered" evidence="1">
    <location>
        <begin position="280"/>
        <end position="321"/>
    </location>
</feature>
<dbReference type="KEGG" id="nta:107770414"/>
<evidence type="ECO:0000256" key="1">
    <source>
        <dbReference type="SAM" id="MobiDB-lite"/>
    </source>
</evidence>
<dbReference type="Pfam" id="PF00078">
    <property type="entry name" value="RVT_1"/>
    <property type="match status" value="1"/>
</dbReference>
<organism evidence="3">
    <name type="scientific">Nicotiana tabacum</name>
    <name type="common">Common tobacco</name>
    <dbReference type="NCBI Taxonomy" id="4097"/>
    <lineage>
        <taxon>Eukaryota</taxon>
        <taxon>Viridiplantae</taxon>
        <taxon>Streptophyta</taxon>
        <taxon>Embryophyta</taxon>
        <taxon>Tracheophyta</taxon>
        <taxon>Spermatophyta</taxon>
        <taxon>Magnoliopsida</taxon>
        <taxon>eudicotyledons</taxon>
        <taxon>Gunneridae</taxon>
        <taxon>Pentapetalae</taxon>
        <taxon>asterids</taxon>
        <taxon>lamiids</taxon>
        <taxon>Solanales</taxon>
        <taxon>Solanaceae</taxon>
        <taxon>Nicotianoideae</taxon>
        <taxon>Nicotianeae</taxon>
        <taxon>Nicotiana</taxon>
    </lineage>
</organism>
<gene>
    <name evidence="3" type="primary">LOC107770414</name>
</gene>
<reference evidence="3" key="1">
    <citation type="submission" date="2025-08" db="UniProtKB">
        <authorList>
            <consortium name="RefSeq"/>
        </authorList>
    </citation>
    <scope>IDENTIFICATION</scope>
</reference>
<accession>A0A1S3XZR4</accession>
<dbReference type="RefSeq" id="XP_016445207.1">
    <property type="nucleotide sequence ID" value="XM_016589721.1"/>
</dbReference>
<dbReference type="PaxDb" id="4097-A0A1S3XZR4"/>
<dbReference type="STRING" id="4097.A0A1S3XZR4"/>
<dbReference type="PANTHER" id="PTHR33116">
    <property type="entry name" value="REVERSE TRANSCRIPTASE ZINC-BINDING DOMAIN-CONTAINING PROTEIN-RELATED-RELATED"/>
    <property type="match status" value="1"/>
</dbReference>
<dbReference type="SUPFAM" id="SSF56672">
    <property type="entry name" value="DNA/RNA polymerases"/>
    <property type="match status" value="1"/>
</dbReference>
<feature type="domain" description="Reverse transcriptase" evidence="2">
    <location>
        <begin position="43"/>
        <end position="177"/>
    </location>
</feature>
<dbReference type="AlphaFoldDB" id="A0A1S3XZR4"/>
<name>A0A1S3XZR4_TOBAC</name>
<feature type="compositionally biased region" description="Polar residues" evidence="1">
    <location>
        <begin position="291"/>
        <end position="301"/>
    </location>
</feature>
<evidence type="ECO:0000313" key="3">
    <source>
        <dbReference type="RefSeq" id="XP_016445207.1"/>
    </source>
</evidence>
<feature type="compositionally biased region" description="Basic and acidic residues" evidence="1">
    <location>
        <begin position="302"/>
        <end position="312"/>
    </location>
</feature>
<dbReference type="PANTHER" id="PTHR33116:SF66">
    <property type="entry name" value="REVERSE TRANSCRIPTASE ZINC-BINDING DOMAIN-CONTAINING PROTEIN"/>
    <property type="match status" value="1"/>
</dbReference>
<evidence type="ECO:0000259" key="2">
    <source>
        <dbReference type="Pfam" id="PF00078"/>
    </source>
</evidence>
<dbReference type="InterPro" id="IPR043502">
    <property type="entry name" value="DNA/RNA_pol_sf"/>
</dbReference>
<protein>
    <recommendedName>
        <fullName evidence="2">Reverse transcriptase domain-containing protein</fullName>
    </recommendedName>
</protein>
<sequence length="321" mass="37125">MELCAEVTDQEILESLKAIGDDKAPGIDGYNAGKIADNVILAHELVKSYTRAQISPRCMVKIDLQKAYDSVEWIFLQQVMEEIGFPDRFIKWIMECIKTISNTVLINGESTEPFEAAKGLRQGDHISPFLFDIVMEYLNRSLTELEKKNKFQYHPRYKKLGITHMSFAYDLLLFSRVKVLKIIEAICRSYIWSSSNTITKKAYVSWERMCTPKSVGDLNLINLLLWNKAAIAKVCWDSAHKEDKLWIRWINTYNVKHKQLHDMPIPKQGRLPTKDSVVEESNEVDSRRSIEQSQLGSTFSMDHQKSQREVKQGQHFQNGVY</sequence>